<gene>
    <name evidence="2" type="ORF">KME28_20595</name>
</gene>
<organism evidence="2 3">
    <name type="scientific">Pelatocladus maniniholoensis HA4357-MV3</name>
    <dbReference type="NCBI Taxonomy" id="1117104"/>
    <lineage>
        <taxon>Bacteria</taxon>
        <taxon>Bacillati</taxon>
        <taxon>Cyanobacteriota</taxon>
        <taxon>Cyanophyceae</taxon>
        <taxon>Nostocales</taxon>
        <taxon>Nostocaceae</taxon>
        <taxon>Pelatocladus</taxon>
    </lineage>
</organism>
<dbReference type="AlphaFoldDB" id="A0A9E3HAU4"/>
<dbReference type="EMBL" id="JAHHHW010000119">
    <property type="protein sequence ID" value="MBW4434043.1"/>
    <property type="molecule type" value="Genomic_DNA"/>
</dbReference>
<keyword evidence="1" id="KW-0812">Transmembrane</keyword>
<reference evidence="2" key="1">
    <citation type="submission" date="2021-05" db="EMBL/GenBank/DDBJ databases">
        <authorList>
            <person name="Pietrasiak N."/>
            <person name="Ward R."/>
            <person name="Stajich J.E."/>
            <person name="Kurbessoian T."/>
        </authorList>
    </citation>
    <scope>NUCLEOTIDE SEQUENCE</scope>
    <source>
        <strain evidence="2">HA4357-MV3</strain>
    </source>
</reference>
<protein>
    <submittedName>
        <fullName evidence="2">Flagellar motor protein</fullName>
    </submittedName>
</protein>
<dbReference type="Proteomes" id="UP000813215">
    <property type="component" value="Unassembled WGS sequence"/>
</dbReference>
<reference evidence="2" key="2">
    <citation type="journal article" date="2022" name="Microbiol. Resour. Announc.">
        <title>Metagenome Sequencing to Explore Phylogenomics of Terrestrial Cyanobacteria.</title>
        <authorList>
            <person name="Ward R.D."/>
            <person name="Stajich J.E."/>
            <person name="Johansen J.R."/>
            <person name="Huntemann M."/>
            <person name="Clum A."/>
            <person name="Foster B."/>
            <person name="Foster B."/>
            <person name="Roux S."/>
            <person name="Palaniappan K."/>
            <person name="Varghese N."/>
            <person name="Mukherjee S."/>
            <person name="Reddy T.B.K."/>
            <person name="Daum C."/>
            <person name="Copeland A."/>
            <person name="Chen I.A."/>
            <person name="Ivanova N.N."/>
            <person name="Kyrpides N.C."/>
            <person name="Shapiro N."/>
            <person name="Eloe-Fadrosh E.A."/>
            <person name="Pietrasiak N."/>
        </authorList>
    </citation>
    <scope>NUCLEOTIDE SEQUENCE</scope>
    <source>
        <strain evidence="2">HA4357-MV3</strain>
    </source>
</reference>
<proteinExistence type="predicted"/>
<keyword evidence="2" id="KW-0969">Cilium</keyword>
<dbReference type="SUPFAM" id="SSF103088">
    <property type="entry name" value="OmpA-like"/>
    <property type="match status" value="1"/>
</dbReference>
<accession>A0A9E3HAU4</accession>
<keyword evidence="2" id="KW-0966">Cell projection</keyword>
<keyword evidence="1" id="KW-1133">Transmembrane helix</keyword>
<keyword evidence="2" id="KW-0282">Flagellum</keyword>
<sequence length="220" mass="24705">MSKRSRHFNEHEDLNIWQAFTDLMSNAFLILLLLLLIINVKYTISQISNNKETGTPPIFLIKDENYRFEPGSAAIPPDMLNYINNKIVPGIENTTRKYKIDTVEIIGHTDEQSIGNGIASNLDNNLEAFASDKGAVVTLKPGSNADLGLMRSLAVVKELLKIQKQKGRMSGIKFRAYSAAQLILPNGEFAPIPKGVRQPEATRRRIEIRFTRLGEVREVN</sequence>
<evidence type="ECO:0000313" key="3">
    <source>
        <dbReference type="Proteomes" id="UP000813215"/>
    </source>
</evidence>
<keyword evidence="1" id="KW-0472">Membrane</keyword>
<dbReference type="Gene3D" id="3.30.1330.60">
    <property type="entry name" value="OmpA-like domain"/>
    <property type="match status" value="1"/>
</dbReference>
<feature type="transmembrane region" description="Helical" evidence="1">
    <location>
        <begin position="23"/>
        <end position="42"/>
    </location>
</feature>
<name>A0A9E3HAU4_9NOST</name>
<comment type="caution">
    <text evidence="2">The sequence shown here is derived from an EMBL/GenBank/DDBJ whole genome shotgun (WGS) entry which is preliminary data.</text>
</comment>
<evidence type="ECO:0000313" key="2">
    <source>
        <dbReference type="EMBL" id="MBW4434043.1"/>
    </source>
</evidence>
<dbReference type="InterPro" id="IPR036737">
    <property type="entry name" value="OmpA-like_sf"/>
</dbReference>
<evidence type="ECO:0000256" key="1">
    <source>
        <dbReference type="SAM" id="Phobius"/>
    </source>
</evidence>